<sequence length="137" mass="15766">MRGRFIIYGLAGWCIEIFWTGLGSLISGDPKLQGWTYIWMFPIYGLAIFLEPIHNRIRNWPVILRGGAYTLLIFLAEYSTGWLLKTVMGVCPWNYSGTPYEIDGLIRLDFAPAWFAAGILFEKLHDLLMGYKVLKRV</sequence>
<evidence type="ECO:0000313" key="6">
    <source>
        <dbReference type="EMBL" id="KPU45308.1"/>
    </source>
</evidence>
<keyword evidence="2 5" id="KW-0812">Transmembrane</keyword>
<dbReference type="Pfam" id="PF06541">
    <property type="entry name" value="ABC_trans_CmpB"/>
    <property type="match status" value="1"/>
</dbReference>
<dbReference type="PANTHER" id="PTHR31746:SF3">
    <property type="entry name" value="TRANSMEMBRANE PROTEIN 229B"/>
    <property type="match status" value="1"/>
</dbReference>
<dbReference type="AlphaFoldDB" id="A0A0P9AIL4"/>
<comment type="subcellular location">
    <subcellularLocation>
        <location evidence="1">Membrane</location>
        <topology evidence="1">Multi-pass membrane protein</topology>
    </subcellularLocation>
</comment>
<dbReference type="STRING" id="36849.OXPF_12010"/>
<dbReference type="Proteomes" id="UP000050326">
    <property type="component" value="Unassembled WGS sequence"/>
</dbReference>
<evidence type="ECO:0000256" key="1">
    <source>
        <dbReference type="ARBA" id="ARBA00004141"/>
    </source>
</evidence>
<evidence type="ECO:0008006" key="8">
    <source>
        <dbReference type="Google" id="ProtNLM"/>
    </source>
</evidence>
<keyword evidence="3 5" id="KW-1133">Transmembrane helix</keyword>
<reference evidence="6 7" key="1">
    <citation type="submission" date="2015-09" db="EMBL/GenBank/DDBJ databases">
        <title>Genome sequence of Oxobacter pfennigii DSM 3222.</title>
        <authorList>
            <person name="Poehlein A."/>
            <person name="Bengelsdorf F.R."/>
            <person name="Schiel-Bengelsdorf B."/>
            <person name="Duerre P."/>
            <person name="Daniel R."/>
        </authorList>
    </citation>
    <scope>NUCLEOTIDE SEQUENCE [LARGE SCALE GENOMIC DNA]</scope>
    <source>
        <strain evidence="6 7">DSM 3222</strain>
    </source>
</reference>
<dbReference type="InterPro" id="IPR010540">
    <property type="entry name" value="CmpB_TMEM229"/>
</dbReference>
<keyword evidence="4 5" id="KW-0472">Membrane</keyword>
<dbReference type="PANTHER" id="PTHR31746">
    <property type="entry name" value="TRANSMEMBRANE PROTEIN 229 FAMILY MEMBER"/>
    <property type="match status" value="1"/>
</dbReference>
<dbReference type="EMBL" id="LKET01000026">
    <property type="protein sequence ID" value="KPU45308.1"/>
    <property type="molecule type" value="Genomic_DNA"/>
</dbReference>
<feature type="transmembrane region" description="Helical" evidence="5">
    <location>
        <begin position="104"/>
        <end position="121"/>
    </location>
</feature>
<dbReference type="GO" id="GO:0016020">
    <property type="term" value="C:membrane"/>
    <property type="evidence" value="ECO:0007669"/>
    <property type="project" value="UniProtKB-SubCell"/>
</dbReference>
<feature type="transmembrane region" description="Helical" evidence="5">
    <location>
        <begin position="5"/>
        <end position="26"/>
    </location>
</feature>
<evidence type="ECO:0000256" key="4">
    <source>
        <dbReference type="ARBA" id="ARBA00023136"/>
    </source>
</evidence>
<dbReference type="PATRIC" id="fig|36849.3.peg.1281"/>
<comment type="caution">
    <text evidence="6">The sequence shown here is derived from an EMBL/GenBank/DDBJ whole genome shotgun (WGS) entry which is preliminary data.</text>
</comment>
<organism evidence="6 7">
    <name type="scientific">Oxobacter pfennigii</name>
    <dbReference type="NCBI Taxonomy" id="36849"/>
    <lineage>
        <taxon>Bacteria</taxon>
        <taxon>Bacillati</taxon>
        <taxon>Bacillota</taxon>
        <taxon>Clostridia</taxon>
        <taxon>Eubacteriales</taxon>
        <taxon>Clostridiaceae</taxon>
        <taxon>Oxobacter</taxon>
    </lineage>
</organism>
<feature type="transmembrane region" description="Helical" evidence="5">
    <location>
        <begin position="32"/>
        <end position="50"/>
    </location>
</feature>
<evidence type="ECO:0000256" key="5">
    <source>
        <dbReference type="SAM" id="Phobius"/>
    </source>
</evidence>
<evidence type="ECO:0000256" key="3">
    <source>
        <dbReference type="ARBA" id="ARBA00022989"/>
    </source>
</evidence>
<keyword evidence="7" id="KW-1185">Reference proteome</keyword>
<name>A0A0P9AIL4_9CLOT</name>
<feature type="transmembrane region" description="Helical" evidence="5">
    <location>
        <begin position="62"/>
        <end position="84"/>
    </location>
</feature>
<accession>A0A0P9AIL4</accession>
<protein>
    <recommendedName>
        <fullName evidence="8">ABC-transporter type IV</fullName>
    </recommendedName>
</protein>
<evidence type="ECO:0000256" key="2">
    <source>
        <dbReference type="ARBA" id="ARBA00022692"/>
    </source>
</evidence>
<proteinExistence type="predicted"/>
<dbReference type="RefSeq" id="WP_054874294.1">
    <property type="nucleotide sequence ID" value="NZ_LKET01000026.1"/>
</dbReference>
<gene>
    <name evidence="6" type="ORF">OXPF_12010</name>
</gene>
<dbReference type="OrthoDB" id="5523261at2"/>
<evidence type="ECO:0000313" key="7">
    <source>
        <dbReference type="Proteomes" id="UP000050326"/>
    </source>
</evidence>